<dbReference type="InterPro" id="IPR025624">
    <property type="entry name" value="PcfK"/>
</dbReference>
<comment type="caution">
    <text evidence="1">The sequence shown here is derived from an EMBL/GenBank/DDBJ whole genome shotgun (WGS) entry which is preliminary data.</text>
</comment>
<dbReference type="RefSeq" id="WP_002402212.1">
    <property type="nucleotide sequence ID" value="NZ_GL454453.1"/>
</dbReference>
<evidence type="ECO:0000313" key="1">
    <source>
        <dbReference type="EMBL" id="EFM82800.1"/>
    </source>
</evidence>
<reference evidence="1 2" key="1">
    <citation type="submission" date="2010-07" db="EMBL/GenBank/DDBJ databases">
        <authorList>
            <person name="Sid Ahmed O."/>
        </authorList>
    </citation>
    <scope>NUCLEOTIDE SEQUENCE [LARGE SCALE GENOMIC DNA]</scope>
    <source>
        <strain evidence="1 2">TX4248</strain>
    </source>
</reference>
<name>A0A125W637_ENTFL</name>
<dbReference type="HOGENOM" id="CLU_100810_0_0_9"/>
<gene>
    <name evidence="1" type="ORF">HMPREF9498_01581</name>
</gene>
<dbReference type="Proteomes" id="UP000004846">
    <property type="component" value="Unassembled WGS sequence"/>
</dbReference>
<sequence length="259" mass="30176">MDFQNIQTVKELTHALKQYNQNLATTIFDDTQGYISVAFKKDKIEKNGNDFQFLCFYPNYEVALYPVVTLLSYLEKLPEQATVAIKDPDGNYSSLYLTIDETIDKGTKYKWIVISDRLSYERFYLTSQLTIQEQALEKMLKELETEPNNRLEAIHNWLCQQTDKDLLTGILKEDRTLKGAEAYCIQKAYEIRNGNGAMASHITVFNWVREYYTLDELPTDKPKIQATIKSDYINQKIQRPTPVETKNNNEIDLFEGEDF</sequence>
<organism evidence="1 2">
    <name type="scientific">Enterococcus faecalis TX4248</name>
    <dbReference type="NCBI Taxonomy" id="749495"/>
    <lineage>
        <taxon>Bacteria</taxon>
        <taxon>Bacillati</taxon>
        <taxon>Bacillota</taxon>
        <taxon>Bacilli</taxon>
        <taxon>Lactobacillales</taxon>
        <taxon>Enterococcaceae</taxon>
        <taxon>Enterococcus</taxon>
    </lineage>
</organism>
<dbReference type="AlphaFoldDB" id="A0A125W637"/>
<dbReference type="Pfam" id="PF14058">
    <property type="entry name" value="PcfK"/>
    <property type="match status" value="1"/>
</dbReference>
<evidence type="ECO:0000313" key="2">
    <source>
        <dbReference type="Proteomes" id="UP000004846"/>
    </source>
</evidence>
<proteinExistence type="predicted"/>
<protein>
    <submittedName>
        <fullName evidence="1">Uncharacterized protein</fullName>
    </submittedName>
</protein>
<dbReference type="EMBL" id="AEBR01000052">
    <property type="protein sequence ID" value="EFM82800.1"/>
    <property type="molecule type" value="Genomic_DNA"/>
</dbReference>
<accession>A0A125W637</accession>